<dbReference type="EMBL" id="MTYI01000058">
    <property type="protein sequence ID" value="PNP54676.1"/>
    <property type="molecule type" value="Genomic_DNA"/>
</dbReference>
<dbReference type="PANTHER" id="PTHR35041:SF3">
    <property type="entry name" value="FORMYLMETHIONINE DEFORMYLASE-LIKE PROTEIN"/>
    <property type="match status" value="1"/>
</dbReference>
<evidence type="ECO:0000256" key="1">
    <source>
        <dbReference type="SAM" id="Phobius"/>
    </source>
</evidence>
<evidence type="ECO:0000313" key="3">
    <source>
        <dbReference type="Proteomes" id="UP000236290"/>
    </source>
</evidence>
<dbReference type="PANTHER" id="PTHR35041">
    <property type="entry name" value="MEDIATOR OF RNA POLYMERASE II TRANSCRIPTION SUBUNIT 1"/>
    <property type="match status" value="1"/>
</dbReference>
<evidence type="ECO:0000313" key="2">
    <source>
        <dbReference type="EMBL" id="PNP54676.1"/>
    </source>
</evidence>
<dbReference type="Proteomes" id="UP000236290">
    <property type="component" value="Unassembled WGS sequence"/>
</dbReference>
<keyword evidence="1" id="KW-0472">Membrane</keyword>
<feature type="transmembrane region" description="Helical" evidence="1">
    <location>
        <begin position="130"/>
        <end position="150"/>
    </location>
</feature>
<keyword evidence="1" id="KW-0812">Transmembrane</keyword>
<keyword evidence="1" id="KW-1133">Transmembrane helix</keyword>
<organism evidence="2 3">
    <name type="scientific">Trichoderma harzianum</name>
    <name type="common">Hypocrea lixii</name>
    <dbReference type="NCBI Taxonomy" id="5544"/>
    <lineage>
        <taxon>Eukaryota</taxon>
        <taxon>Fungi</taxon>
        <taxon>Dikarya</taxon>
        <taxon>Ascomycota</taxon>
        <taxon>Pezizomycotina</taxon>
        <taxon>Sordariomycetes</taxon>
        <taxon>Hypocreomycetidae</taxon>
        <taxon>Hypocreales</taxon>
        <taxon>Hypocreaceae</taxon>
        <taxon>Trichoderma</taxon>
    </lineage>
</organism>
<protein>
    <submittedName>
        <fullName evidence="2">Uncharacterized protein</fullName>
    </submittedName>
</protein>
<comment type="caution">
    <text evidence="2">The sequence shown here is derived from an EMBL/GenBank/DDBJ whole genome shotgun (WGS) entry which is preliminary data.</text>
</comment>
<name>A0A2K0UA77_TRIHA</name>
<accession>A0A2K0UA77</accession>
<feature type="transmembrane region" description="Helical" evidence="1">
    <location>
        <begin position="50"/>
        <end position="68"/>
    </location>
</feature>
<gene>
    <name evidence="2" type="ORF">THARTR1_04881</name>
</gene>
<feature type="transmembrane region" description="Helical" evidence="1">
    <location>
        <begin position="98"/>
        <end position="118"/>
    </location>
</feature>
<sequence length="183" mass="20117">MASRYDVLPQYGEATGFQGAINNHQQQSDDPKTQKASGIRRIYWRSPTSMIGLFIGATGAAVAHHLYYDSIDGSEVTIVRDEWTLEAVRSSQELKLRFGAGLAFVAKAMFAASAIVAYEQRAWLTARNKAVTVAGLDAMFSAAQSPLSFFSPDFLRKAKAGAIMALLIWQVYLISVFFLSRVP</sequence>
<reference evidence="2 3" key="1">
    <citation type="submission" date="2017-02" db="EMBL/GenBank/DDBJ databases">
        <title>Genomes of Trichoderma spp. with biocontrol activity.</title>
        <authorList>
            <person name="Gardiner D."/>
            <person name="Kazan K."/>
            <person name="Vos C."/>
            <person name="Harvey P."/>
        </authorList>
    </citation>
    <scope>NUCLEOTIDE SEQUENCE [LARGE SCALE GENOMIC DNA]</scope>
    <source>
        <strain evidence="2 3">Tr1</strain>
    </source>
</reference>
<dbReference type="AlphaFoldDB" id="A0A2K0UA77"/>
<proteinExistence type="predicted"/>
<dbReference type="OrthoDB" id="5039032at2759"/>
<feature type="transmembrane region" description="Helical" evidence="1">
    <location>
        <begin position="162"/>
        <end position="180"/>
    </location>
</feature>